<organism evidence="1 2">
    <name type="scientific">Candidatus Falkowbacteria bacterium CG10_big_fil_rev_8_21_14_0_10_43_11</name>
    <dbReference type="NCBI Taxonomy" id="1974568"/>
    <lineage>
        <taxon>Bacteria</taxon>
        <taxon>Candidatus Falkowiibacteriota</taxon>
    </lineage>
</organism>
<dbReference type="Proteomes" id="UP000229335">
    <property type="component" value="Unassembled WGS sequence"/>
</dbReference>
<comment type="caution">
    <text evidence="1">The sequence shown here is derived from an EMBL/GenBank/DDBJ whole genome shotgun (WGS) entry which is preliminary data.</text>
</comment>
<dbReference type="EMBL" id="PFAS01000014">
    <property type="protein sequence ID" value="PIT94039.1"/>
    <property type="molecule type" value="Genomic_DNA"/>
</dbReference>
<evidence type="ECO:0000313" key="1">
    <source>
        <dbReference type="EMBL" id="PIT94039.1"/>
    </source>
</evidence>
<reference evidence="2" key="1">
    <citation type="submission" date="2017-09" db="EMBL/GenBank/DDBJ databases">
        <title>Depth-based differentiation of microbial function through sediment-hosted aquifers and enrichment of novel symbionts in the deep terrestrial subsurface.</title>
        <authorList>
            <person name="Probst A.J."/>
            <person name="Ladd B."/>
            <person name="Jarett J.K."/>
            <person name="Geller-Mcgrath D.E."/>
            <person name="Sieber C.M.K."/>
            <person name="Emerson J.B."/>
            <person name="Anantharaman K."/>
            <person name="Thomas B.C."/>
            <person name="Malmstrom R."/>
            <person name="Stieglmeier M."/>
            <person name="Klingl A."/>
            <person name="Woyke T."/>
            <person name="Ryan C.M."/>
            <person name="Banfield J.F."/>
        </authorList>
    </citation>
    <scope>NUCLEOTIDE SEQUENCE [LARGE SCALE GENOMIC DNA]</scope>
</reference>
<protein>
    <submittedName>
        <fullName evidence="1">Uncharacterized protein</fullName>
    </submittedName>
</protein>
<proteinExistence type="predicted"/>
<name>A0A2M6WMM1_9BACT</name>
<evidence type="ECO:0000313" key="2">
    <source>
        <dbReference type="Proteomes" id="UP000229335"/>
    </source>
</evidence>
<dbReference type="AlphaFoldDB" id="A0A2M6WMM1"/>
<accession>A0A2M6WMM1</accession>
<sequence length="204" mass="23939">MRRETLGKFEPIKTFDLNEEEEKRLKTDWMNAMEEHAEFRHKEKEAARAGNHPLLEETTAANRKLNDATQEIKRRGGLVEREISHRAMKEIAANPENFALKYPELVKQALVNEIVRINNLEINIKEKIVPLRLLGLELANTKRRGNINNSEYKEKLAIFQNAEKMAIAEKNEVMQRFIKVLERPEAERIYAEQKEKNKGQFFLD</sequence>
<gene>
    <name evidence="1" type="ORF">COU00_01080</name>
</gene>